<evidence type="ECO:0000313" key="2">
    <source>
        <dbReference type="EMBL" id="RPB17792.1"/>
    </source>
</evidence>
<evidence type="ECO:0000313" key="3">
    <source>
        <dbReference type="Proteomes" id="UP000277580"/>
    </source>
</evidence>
<sequence length="560" mass="61166">MASSQNSPSTKPLLPSSAPIPLHPQKQRIDYWAWEYVALLVSFLAVATSAVVLLMFDQKPIPAWSWQSNGISVNSIISLLSTLSRASLLMPIDECMGQLMWLRYEYRAQRLADVGLYNEASRGAWGALRLVWRQRGRTLGCLGSFLLIGSLGIGTAQQQLLSYPRRRFVDLTIMSNLNRALEFNTYQGSTEDPAMSFSLLSSVYSASLFSAANSTSTAAEVLPLFNCPSGGCVFNTFTTLGICSECNDATSQIIQLCDSDNSYCTASFQGLQAFSWSASSSTELNTLLNQSSITNSSVPSNVKSPFARTAHLQAEYGTDGSLPPRYTATECAIYYCVKEIQANVTNGTYTETVLTALENTNHNPITTSGDMTITGAAANESFLITAPAHASLVGSHGLAAALTGSARSSANSTTQLFTSDILRGFAQDPDIARTMERVSTALTNRLRNLDRTAQKAMGESYTVQSFIRVRWMWLLYPVTLWTASLVFLICVVVETRGRGMRAWGASQLALVWYGLDAETRGRVRDGGWEEMKEVAERMWVKLEVGGNGEGARLRAKRVEG</sequence>
<feature type="transmembrane region" description="Helical" evidence="1">
    <location>
        <begin position="471"/>
        <end position="493"/>
    </location>
</feature>
<keyword evidence="1" id="KW-0472">Membrane</keyword>
<protein>
    <submittedName>
        <fullName evidence="2">Uncharacterized protein</fullName>
    </submittedName>
</protein>
<feature type="transmembrane region" description="Helical" evidence="1">
    <location>
        <begin position="36"/>
        <end position="56"/>
    </location>
</feature>
<dbReference type="EMBL" id="ML119105">
    <property type="protein sequence ID" value="RPB17792.1"/>
    <property type="molecule type" value="Genomic_DNA"/>
</dbReference>
<dbReference type="PANTHER" id="PTHR35394:SF5">
    <property type="entry name" value="DUF3176 DOMAIN-CONTAINING PROTEIN"/>
    <property type="match status" value="1"/>
</dbReference>
<dbReference type="PANTHER" id="PTHR35394">
    <property type="entry name" value="DUF3176 DOMAIN-CONTAINING PROTEIN"/>
    <property type="match status" value="1"/>
</dbReference>
<keyword evidence="1" id="KW-1133">Transmembrane helix</keyword>
<dbReference type="STRING" id="1392247.A0A3N4L8I2"/>
<feature type="transmembrane region" description="Helical" evidence="1">
    <location>
        <begin position="138"/>
        <end position="156"/>
    </location>
</feature>
<organism evidence="2 3">
    <name type="scientific">Morchella conica CCBAS932</name>
    <dbReference type="NCBI Taxonomy" id="1392247"/>
    <lineage>
        <taxon>Eukaryota</taxon>
        <taxon>Fungi</taxon>
        <taxon>Dikarya</taxon>
        <taxon>Ascomycota</taxon>
        <taxon>Pezizomycotina</taxon>
        <taxon>Pezizomycetes</taxon>
        <taxon>Pezizales</taxon>
        <taxon>Morchellaceae</taxon>
        <taxon>Morchella</taxon>
    </lineage>
</organism>
<keyword evidence="1" id="KW-0812">Transmembrane</keyword>
<dbReference type="AlphaFoldDB" id="A0A3N4L8I2"/>
<dbReference type="Proteomes" id="UP000277580">
    <property type="component" value="Unassembled WGS sequence"/>
</dbReference>
<evidence type="ECO:0000256" key="1">
    <source>
        <dbReference type="SAM" id="Phobius"/>
    </source>
</evidence>
<gene>
    <name evidence="2" type="ORF">P167DRAFT_569531</name>
</gene>
<dbReference type="Pfam" id="PF11374">
    <property type="entry name" value="DUF3176"/>
    <property type="match status" value="1"/>
</dbReference>
<keyword evidence="3" id="KW-1185">Reference proteome</keyword>
<dbReference type="InterPro" id="IPR021514">
    <property type="entry name" value="DUF3176"/>
</dbReference>
<dbReference type="InParanoid" id="A0A3N4L8I2"/>
<reference evidence="2 3" key="1">
    <citation type="journal article" date="2018" name="Nat. Ecol. Evol.">
        <title>Pezizomycetes genomes reveal the molecular basis of ectomycorrhizal truffle lifestyle.</title>
        <authorList>
            <person name="Murat C."/>
            <person name="Payen T."/>
            <person name="Noel B."/>
            <person name="Kuo A."/>
            <person name="Morin E."/>
            <person name="Chen J."/>
            <person name="Kohler A."/>
            <person name="Krizsan K."/>
            <person name="Balestrini R."/>
            <person name="Da Silva C."/>
            <person name="Montanini B."/>
            <person name="Hainaut M."/>
            <person name="Levati E."/>
            <person name="Barry K.W."/>
            <person name="Belfiori B."/>
            <person name="Cichocki N."/>
            <person name="Clum A."/>
            <person name="Dockter R.B."/>
            <person name="Fauchery L."/>
            <person name="Guy J."/>
            <person name="Iotti M."/>
            <person name="Le Tacon F."/>
            <person name="Lindquist E.A."/>
            <person name="Lipzen A."/>
            <person name="Malagnac F."/>
            <person name="Mello A."/>
            <person name="Molinier V."/>
            <person name="Miyauchi S."/>
            <person name="Poulain J."/>
            <person name="Riccioni C."/>
            <person name="Rubini A."/>
            <person name="Sitrit Y."/>
            <person name="Splivallo R."/>
            <person name="Traeger S."/>
            <person name="Wang M."/>
            <person name="Zifcakova L."/>
            <person name="Wipf D."/>
            <person name="Zambonelli A."/>
            <person name="Paolocci F."/>
            <person name="Nowrousian M."/>
            <person name="Ottonello S."/>
            <person name="Baldrian P."/>
            <person name="Spatafora J.W."/>
            <person name="Henrissat B."/>
            <person name="Nagy L.G."/>
            <person name="Aury J.M."/>
            <person name="Wincker P."/>
            <person name="Grigoriev I.V."/>
            <person name="Bonfante P."/>
            <person name="Martin F.M."/>
        </authorList>
    </citation>
    <scope>NUCLEOTIDE SEQUENCE [LARGE SCALE GENOMIC DNA]</scope>
    <source>
        <strain evidence="2 3">CCBAS932</strain>
    </source>
</reference>
<proteinExistence type="predicted"/>
<dbReference type="OrthoDB" id="5376804at2759"/>
<accession>A0A3N4L8I2</accession>
<name>A0A3N4L8I2_9PEZI</name>